<evidence type="ECO:0000256" key="3">
    <source>
        <dbReference type="ARBA" id="ARBA00022801"/>
    </source>
</evidence>
<gene>
    <name evidence="5" type="ORF">RJ639_008779</name>
</gene>
<proteinExistence type="inferred from homology"/>
<comment type="similarity">
    <text evidence="1">Belongs to the peptidase A1 family.</text>
</comment>
<dbReference type="InterPro" id="IPR051708">
    <property type="entry name" value="Plant_Aspart_Prot_A1"/>
</dbReference>
<protein>
    <recommendedName>
        <fullName evidence="4">Xylanase inhibitor N-terminal domain-containing protein</fullName>
    </recommendedName>
</protein>
<dbReference type="PANTHER" id="PTHR47967">
    <property type="entry name" value="OS07G0603500 PROTEIN-RELATED"/>
    <property type="match status" value="1"/>
</dbReference>
<sequence>MIPTPKTRRPYQNGIRTSLARAYVFSKLTSVPSEWLINALSPVAVIGMDFVMSYSIGTLPVQTFGVDDTASHVIWLQCQPCVHCYEQSVHFYNYKNSGNYGEIDFGLLATTPGPTTPLVPNDYGHYLLRLKAIMVSGQDIFYGYSDHYQTTEEVYEGGFTIDTGTIYVVLDAPISKR</sequence>
<dbReference type="Gene3D" id="2.40.70.10">
    <property type="entry name" value="Acid Proteases"/>
    <property type="match status" value="2"/>
</dbReference>
<dbReference type="Pfam" id="PF14543">
    <property type="entry name" value="TAXi_N"/>
    <property type="match status" value="1"/>
</dbReference>
<keyword evidence="6" id="KW-1185">Reference proteome</keyword>
<evidence type="ECO:0000256" key="1">
    <source>
        <dbReference type="ARBA" id="ARBA00007447"/>
    </source>
</evidence>
<dbReference type="PANTHER" id="PTHR47967:SF23">
    <property type="entry name" value="OS04G0448300 PROTEIN"/>
    <property type="match status" value="1"/>
</dbReference>
<name>A0AA89ATR0_9ASTE</name>
<reference evidence="5" key="1">
    <citation type="submission" date="2022-12" db="EMBL/GenBank/DDBJ databases">
        <title>Draft genome assemblies for two species of Escallonia (Escalloniales).</title>
        <authorList>
            <person name="Chanderbali A."/>
            <person name="Dervinis C."/>
            <person name="Anghel I."/>
            <person name="Soltis D."/>
            <person name="Soltis P."/>
            <person name="Zapata F."/>
        </authorList>
    </citation>
    <scope>NUCLEOTIDE SEQUENCE</scope>
    <source>
        <strain evidence="5">UCBG64.0493</strain>
        <tissue evidence="5">Leaf</tissue>
    </source>
</reference>
<keyword evidence="2" id="KW-0645">Protease</keyword>
<dbReference type="GO" id="GO:0005576">
    <property type="term" value="C:extracellular region"/>
    <property type="evidence" value="ECO:0007669"/>
    <property type="project" value="TreeGrafter"/>
</dbReference>
<dbReference type="GO" id="GO:0006508">
    <property type="term" value="P:proteolysis"/>
    <property type="evidence" value="ECO:0007669"/>
    <property type="project" value="UniProtKB-KW"/>
</dbReference>
<evidence type="ECO:0000256" key="2">
    <source>
        <dbReference type="ARBA" id="ARBA00022670"/>
    </source>
</evidence>
<keyword evidence="3" id="KW-0378">Hydrolase</keyword>
<accession>A0AA89ATR0</accession>
<dbReference type="Proteomes" id="UP001188597">
    <property type="component" value="Unassembled WGS sequence"/>
</dbReference>
<feature type="domain" description="Xylanase inhibitor N-terminal" evidence="4">
    <location>
        <begin position="50"/>
        <end position="103"/>
    </location>
</feature>
<dbReference type="InterPro" id="IPR032861">
    <property type="entry name" value="TAXi_N"/>
</dbReference>
<dbReference type="EMBL" id="JAVXUP010001188">
    <property type="protein sequence ID" value="KAK3014852.1"/>
    <property type="molecule type" value="Genomic_DNA"/>
</dbReference>
<dbReference type="SUPFAM" id="SSF50630">
    <property type="entry name" value="Acid proteases"/>
    <property type="match status" value="1"/>
</dbReference>
<evidence type="ECO:0000259" key="4">
    <source>
        <dbReference type="Pfam" id="PF14543"/>
    </source>
</evidence>
<evidence type="ECO:0000313" key="6">
    <source>
        <dbReference type="Proteomes" id="UP001188597"/>
    </source>
</evidence>
<dbReference type="GO" id="GO:0008233">
    <property type="term" value="F:peptidase activity"/>
    <property type="evidence" value="ECO:0007669"/>
    <property type="project" value="UniProtKB-KW"/>
</dbReference>
<comment type="caution">
    <text evidence="5">The sequence shown here is derived from an EMBL/GenBank/DDBJ whole genome shotgun (WGS) entry which is preliminary data.</text>
</comment>
<evidence type="ECO:0000313" key="5">
    <source>
        <dbReference type="EMBL" id="KAK3014852.1"/>
    </source>
</evidence>
<organism evidence="5 6">
    <name type="scientific">Escallonia herrerae</name>
    <dbReference type="NCBI Taxonomy" id="1293975"/>
    <lineage>
        <taxon>Eukaryota</taxon>
        <taxon>Viridiplantae</taxon>
        <taxon>Streptophyta</taxon>
        <taxon>Embryophyta</taxon>
        <taxon>Tracheophyta</taxon>
        <taxon>Spermatophyta</taxon>
        <taxon>Magnoliopsida</taxon>
        <taxon>eudicotyledons</taxon>
        <taxon>Gunneridae</taxon>
        <taxon>Pentapetalae</taxon>
        <taxon>asterids</taxon>
        <taxon>campanulids</taxon>
        <taxon>Escalloniales</taxon>
        <taxon>Escalloniaceae</taxon>
        <taxon>Escallonia</taxon>
    </lineage>
</organism>
<dbReference type="AlphaFoldDB" id="A0AA89ATR0"/>
<dbReference type="InterPro" id="IPR021109">
    <property type="entry name" value="Peptidase_aspartic_dom_sf"/>
</dbReference>